<keyword evidence="5" id="KW-0560">Oxidoreductase</keyword>
<reference evidence="6" key="2">
    <citation type="journal article" date="2024" name="Plant">
        <title>Genomic evolution and insights into agronomic trait innovations of Sesamum species.</title>
        <authorList>
            <person name="Miao H."/>
            <person name="Wang L."/>
            <person name="Qu L."/>
            <person name="Liu H."/>
            <person name="Sun Y."/>
            <person name="Le M."/>
            <person name="Wang Q."/>
            <person name="Wei S."/>
            <person name="Zheng Y."/>
            <person name="Lin W."/>
            <person name="Duan Y."/>
            <person name="Cao H."/>
            <person name="Xiong S."/>
            <person name="Wang X."/>
            <person name="Wei L."/>
            <person name="Li C."/>
            <person name="Ma Q."/>
            <person name="Ju M."/>
            <person name="Zhao R."/>
            <person name="Li G."/>
            <person name="Mu C."/>
            <person name="Tian Q."/>
            <person name="Mei H."/>
            <person name="Zhang T."/>
            <person name="Gao T."/>
            <person name="Zhang H."/>
        </authorList>
    </citation>
    <scope>NUCLEOTIDE SEQUENCE</scope>
    <source>
        <strain evidence="6">K16</strain>
    </source>
</reference>
<evidence type="ECO:0000256" key="2">
    <source>
        <dbReference type="ARBA" id="ARBA00022617"/>
    </source>
</evidence>
<evidence type="ECO:0000256" key="4">
    <source>
        <dbReference type="ARBA" id="ARBA00023004"/>
    </source>
</evidence>
<dbReference type="PANTHER" id="PTHR47950">
    <property type="entry name" value="CYTOCHROME P450, FAMILY 76, SUBFAMILY C, POLYPEPTIDE 5-RELATED"/>
    <property type="match status" value="1"/>
</dbReference>
<keyword evidence="4" id="KW-0408">Iron</keyword>
<dbReference type="InterPro" id="IPR036396">
    <property type="entry name" value="Cyt_P450_sf"/>
</dbReference>
<keyword evidence="5" id="KW-0503">Monooxygenase</keyword>
<evidence type="ECO:0000313" key="7">
    <source>
        <dbReference type="Proteomes" id="UP001289374"/>
    </source>
</evidence>
<dbReference type="SUPFAM" id="SSF48264">
    <property type="entry name" value="Cytochrome P450"/>
    <property type="match status" value="1"/>
</dbReference>
<keyword evidence="7" id="KW-1185">Reference proteome</keyword>
<dbReference type="PANTHER" id="PTHR47950:SF44">
    <property type="entry name" value="CYTOCHROME P450, FAMILY 76, SUBFAMILY C, POLYPEPTIDE 5-RELATED"/>
    <property type="match status" value="1"/>
</dbReference>
<dbReference type="GO" id="GO:0020037">
    <property type="term" value="F:heme binding"/>
    <property type="evidence" value="ECO:0007669"/>
    <property type="project" value="InterPro"/>
</dbReference>
<dbReference type="GO" id="GO:0016705">
    <property type="term" value="F:oxidoreductase activity, acting on paired donors, with incorporation or reduction of molecular oxygen"/>
    <property type="evidence" value="ECO:0007669"/>
    <property type="project" value="InterPro"/>
</dbReference>
<dbReference type="InterPro" id="IPR001128">
    <property type="entry name" value="Cyt_P450"/>
</dbReference>
<organism evidence="6 7">
    <name type="scientific">Sesamum angolense</name>
    <dbReference type="NCBI Taxonomy" id="2727404"/>
    <lineage>
        <taxon>Eukaryota</taxon>
        <taxon>Viridiplantae</taxon>
        <taxon>Streptophyta</taxon>
        <taxon>Embryophyta</taxon>
        <taxon>Tracheophyta</taxon>
        <taxon>Spermatophyta</taxon>
        <taxon>Magnoliopsida</taxon>
        <taxon>eudicotyledons</taxon>
        <taxon>Gunneridae</taxon>
        <taxon>Pentapetalae</taxon>
        <taxon>asterids</taxon>
        <taxon>lamiids</taxon>
        <taxon>Lamiales</taxon>
        <taxon>Pedaliaceae</taxon>
        <taxon>Sesamum</taxon>
    </lineage>
</organism>
<sequence>MRLHPSSPLLLPHYTDQEAVIHGCIIPKHTQVFVNVWSILTDPAYLDYPTRFKADRFMNLGIDVWGNDCKKILLGAGRHICLGSNISMRMAGLLVILCMVLTRSCLVD</sequence>
<keyword evidence="3" id="KW-0479">Metal-binding</keyword>
<dbReference type="Pfam" id="PF00067">
    <property type="entry name" value="p450"/>
    <property type="match status" value="1"/>
</dbReference>
<dbReference type="GO" id="GO:0005506">
    <property type="term" value="F:iron ion binding"/>
    <property type="evidence" value="ECO:0007669"/>
    <property type="project" value="InterPro"/>
</dbReference>
<accession>A0AAE1WWG9</accession>
<evidence type="ECO:0000313" key="6">
    <source>
        <dbReference type="EMBL" id="KAK4400558.1"/>
    </source>
</evidence>
<proteinExistence type="inferred from homology"/>
<evidence type="ECO:0000256" key="3">
    <source>
        <dbReference type="ARBA" id="ARBA00022723"/>
    </source>
</evidence>
<dbReference type="AlphaFoldDB" id="A0AAE1WWG9"/>
<keyword evidence="2" id="KW-0349">Heme</keyword>
<comment type="caution">
    <text evidence="6">The sequence shown here is derived from an EMBL/GenBank/DDBJ whole genome shotgun (WGS) entry which is preliminary data.</text>
</comment>
<comment type="similarity">
    <text evidence="1">Belongs to the cytochrome P450 family.</text>
</comment>
<dbReference type="GO" id="GO:0004497">
    <property type="term" value="F:monooxygenase activity"/>
    <property type="evidence" value="ECO:0007669"/>
    <property type="project" value="UniProtKB-KW"/>
</dbReference>
<gene>
    <name evidence="6" type="ORF">Sango_1161900</name>
</gene>
<dbReference type="EMBL" id="JACGWL010000006">
    <property type="protein sequence ID" value="KAK4400558.1"/>
    <property type="molecule type" value="Genomic_DNA"/>
</dbReference>
<reference evidence="6" key="1">
    <citation type="submission" date="2020-06" db="EMBL/GenBank/DDBJ databases">
        <authorList>
            <person name="Li T."/>
            <person name="Hu X."/>
            <person name="Zhang T."/>
            <person name="Song X."/>
            <person name="Zhang H."/>
            <person name="Dai N."/>
            <person name="Sheng W."/>
            <person name="Hou X."/>
            <person name="Wei L."/>
        </authorList>
    </citation>
    <scope>NUCLEOTIDE SEQUENCE</scope>
    <source>
        <strain evidence="6">K16</strain>
        <tissue evidence="6">Leaf</tissue>
    </source>
</reference>
<name>A0AAE1WWG9_9LAMI</name>
<protein>
    <submittedName>
        <fullName evidence="6">Cytochrome</fullName>
    </submittedName>
</protein>
<evidence type="ECO:0000256" key="1">
    <source>
        <dbReference type="ARBA" id="ARBA00010617"/>
    </source>
</evidence>
<dbReference type="Gene3D" id="1.10.630.10">
    <property type="entry name" value="Cytochrome P450"/>
    <property type="match status" value="1"/>
</dbReference>
<evidence type="ECO:0000256" key="5">
    <source>
        <dbReference type="ARBA" id="ARBA00023033"/>
    </source>
</evidence>
<dbReference type="Proteomes" id="UP001289374">
    <property type="component" value="Unassembled WGS sequence"/>
</dbReference>